<evidence type="ECO:0000313" key="2">
    <source>
        <dbReference type="EMBL" id="MFD2541721.1"/>
    </source>
</evidence>
<gene>
    <name evidence="2" type="ORF">ACFSSB_05255</name>
</gene>
<dbReference type="NCBIfam" id="NF038133">
    <property type="entry name" value="choice_anch_L"/>
    <property type="match status" value="1"/>
</dbReference>
<evidence type="ECO:0000256" key="1">
    <source>
        <dbReference type="SAM" id="SignalP"/>
    </source>
</evidence>
<comment type="caution">
    <text evidence="2">The sequence shown here is derived from an EMBL/GenBank/DDBJ whole genome shotgun (WGS) entry which is preliminary data.</text>
</comment>
<feature type="chain" id="PRO_5046637132" evidence="1">
    <location>
        <begin position="22"/>
        <end position="810"/>
    </location>
</feature>
<dbReference type="RefSeq" id="WP_379901718.1">
    <property type="nucleotide sequence ID" value="NZ_JBHULM010000007.1"/>
</dbReference>
<name>A0ABW5JYA9_9FLAO</name>
<keyword evidence="1" id="KW-0732">Signal</keyword>
<sequence>MNKNKNSFVLFFMLLAYTSFAQIISINDAANAASSYDLEQLVEDVLIASDCAEISDFTEQAFGAPSDLQTKSYGYFNTPATSNFPFESGVVLTTGRAYAAGNIRNTNNPYPDFGNNLPGDADLEAALSQNSTRDATFVKFNFTATSSQFNFRFLMASEEYDGGTECTFSDSFAFLLREVGTTAYSNLAVLPDGTPVSVTTINDAAACRANVAYFAGYNLGSTNYGGRTEVLTANAAVTPNQVYEIKIVVADQGDSAYDSAIFLEAGSFNLGLDLGDDVTFASGNPACGNTAYTLDTQISSTTAPHKWFRNGIEIVGETNSTLDVTTAGEYSVSVAYGTTCIATADITIEFTESPIANPVEDQFICDTNNDGFNTYNFQLLNETVLGTQSATAYTVTYHLSQEDADNNDNAITTDYTNQNAYQLETIYVRVEDNTYNYCFATTSFDINVFNSLTEANPSELHACDDDFDGFNTFDVTLVETDILNGLPAANYNFSYYEVEDDAILGNAATIATPTNYNNTVADTQIIYVRVQPVTNECFQVVPVTLIVHPLLVVQLEEQYLICLAADDSVLAAVETDPALQTAPIDTELSETEYTFQWYEGQEVLAANSIVGATQSSYNATSVGFYTVEVTNIISGCTYVDTTEVVSSYPPETISAEVLTDAFSENSMLVVTVTGVGFYEYSLYEGYWQYSPVFENVLGGDYIVKVRDVYNCEVLEYEVPIINYPKVFTPNNDGYNDTWNILGVKNQGGVKVTIYDRYGKLIKQLTTSSLGWDGTFQGEAMPSSDYWFTVEYIEPLSNTQKEFSAHFTLKR</sequence>
<dbReference type="Proteomes" id="UP001597467">
    <property type="component" value="Unassembled WGS sequence"/>
</dbReference>
<evidence type="ECO:0000313" key="3">
    <source>
        <dbReference type="Proteomes" id="UP001597467"/>
    </source>
</evidence>
<dbReference type="NCBIfam" id="TIGR04131">
    <property type="entry name" value="Bac_Flav_CTERM"/>
    <property type="match status" value="1"/>
</dbReference>
<reference evidence="3" key="1">
    <citation type="journal article" date="2019" name="Int. J. Syst. Evol. Microbiol.">
        <title>The Global Catalogue of Microorganisms (GCM) 10K type strain sequencing project: providing services to taxonomists for standard genome sequencing and annotation.</title>
        <authorList>
            <consortium name="The Broad Institute Genomics Platform"/>
            <consortium name="The Broad Institute Genome Sequencing Center for Infectious Disease"/>
            <person name="Wu L."/>
            <person name="Ma J."/>
        </authorList>
    </citation>
    <scope>NUCLEOTIDE SEQUENCE [LARGE SCALE GENOMIC DNA]</scope>
    <source>
        <strain evidence="3">KCTC 42808</strain>
    </source>
</reference>
<keyword evidence="3" id="KW-1185">Reference proteome</keyword>
<organism evidence="2 3">
    <name type="scientific">Lacinutrix gracilariae</name>
    <dbReference type="NCBI Taxonomy" id="1747198"/>
    <lineage>
        <taxon>Bacteria</taxon>
        <taxon>Pseudomonadati</taxon>
        <taxon>Bacteroidota</taxon>
        <taxon>Flavobacteriia</taxon>
        <taxon>Flavobacteriales</taxon>
        <taxon>Flavobacteriaceae</taxon>
        <taxon>Lacinutrix</taxon>
    </lineage>
</organism>
<dbReference type="EMBL" id="JBHULM010000007">
    <property type="protein sequence ID" value="MFD2541721.1"/>
    <property type="molecule type" value="Genomic_DNA"/>
</dbReference>
<proteinExistence type="predicted"/>
<dbReference type="InterPro" id="IPR026341">
    <property type="entry name" value="T9SS_type_B"/>
</dbReference>
<accession>A0ABW5JYA9</accession>
<dbReference type="Pfam" id="PF13585">
    <property type="entry name" value="CHU_C"/>
    <property type="match status" value="1"/>
</dbReference>
<dbReference type="InterPro" id="IPR049804">
    <property type="entry name" value="Choice_anch_L"/>
</dbReference>
<feature type="signal peptide" evidence="1">
    <location>
        <begin position="1"/>
        <end position="21"/>
    </location>
</feature>
<protein>
    <submittedName>
        <fullName evidence="2">Choice-of-anchor L domain-containing protein</fullName>
    </submittedName>
</protein>